<dbReference type="OrthoDB" id="4505683at2759"/>
<reference evidence="7" key="1">
    <citation type="submission" date="2013-11" db="EMBL/GenBank/DDBJ databases">
        <title>Genome sequence of the fusiform rust pathogen reveals effectors for host alternation and coevolution with pine.</title>
        <authorList>
            <consortium name="DOE Joint Genome Institute"/>
            <person name="Smith K."/>
            <person name="Pendleton A."/>
            <person name="Kubisiak T."/>
            <person name="Anderson C."/>
            <person name="Salamov A."/>
            <person name="Aerts A."/>
            <person name="Riley R."/>
            <person name="Clum A."/>
            <person name="Lindquist E."/>
            <person name="Ence D."/>
            <person name="Campbell M."/>
            <person name="Kronenberg Z."/>
            <person name="Feau N."/>
            <person name="Dhillon B."/>
            <person name="Hamelin R."/>
            <person name="Burleigh J."/>
            <person name="Smith J."/>
            <person name="Yandell M."/>
            <person name="Nelson C."/>
            <person name="Grigoriev I."/>
            <person name="Davis J."/>
        </authorList>
    </citation>
    <scope>NUCLEOTIDE SEQUENCE</scope>
    <source>
        <strain evidence="7">G11</strain>
    </source>
</reference>
<gene>
    <name evidence="7" type="ORF">CROQUDRAFT_60161</name>
</gene>
<evidence type="ECO:0000256" key="5">
    <source>
        <dbReference type="SAM" id="SignalP"/>
    </source>
</evidence>
<evidence type="ECO:0000256" key="2">
    <source>
        <dbReference type="ARBA" id="ARBA00022525"/>
    </source>
</evidence>
<dbReference type="GO" id="GO:0005576">
    <property type="term" value="C:extracellular region"/>
    <property type="evidence" value="ECO:0007669"/>
    <property type="project" value="UniProtKB-SubCell"/>
</dbReference>
<organism evidence="7 8">
    <name type="scientific">Cronartium quercuum f. sp. fusiforme G11</name>
    <dbReference type="NCBI Taxonomy" id="708437"/>
    <lineage>
        <taxon>Eukaryota</taxon>
        <taxon>Fungi</taxon>
        <taxon>Dikarya</taxon>
        <taxon>Basidiomycota</taxon>
        <taxon>Pucciniomycotina</taxon>
        <taxon>Pucciniomycetes</taxon>
        <taxon>Pucciniales</taxon>
        <taxon>Coleosporiaceae</taxon>
        <taxon>Cronartium</taxon>
    </lineage>
</organism>
<dbReference type="EMBL" id="MU167233">
    <property type="protein sequence ID" value="KAG0148837.1"/>
    <property type="molecule type" value="Genomic_DNA"/>
</dbReference>
<keyword evidence="2" id="KW-0964">Secreted</keyword>
<sequence length="146" mass="15049">MARSTLLIFLLAQVLYHIEAADSNNSTDASTFASNIPSCAMSCLSDGAAQSTCGGMSHVSCLCTNSDFQSFLSACLQKSCDASTTSAASTYTRSLCASVGIQMAGTAGSSAGSRARSPAPPRAFIPSLWEMTLIGVLTSAAYTFFV</sequence>
<feature type="domain" description="CFEM" evidence="6">
    <location>
        <begin position="11"/>
        <end position="123"/>
    </location>
</feature>
<accession>A0A9P6TDY7</accession>
<keyword evidence="3 5" id="KW-0732">Signal</keyword>
<name>A0A9P6TDY7_9BASI</name>
<keyword evidence="8" id="KW-1185">Reference proteome</keyword>
<evidence type="ECO:0000256" key="4">
    <source>
        <dbReference type="ARBA" id="ARBA00023157"/>
    </source>
</evidence>
<comment type="caution">
    <text evidence="7">The sequence shown here is derived from an EMBL/GenBank/DDBJ whole genome shotgun (WGS) entry which is preliminary data.</text>
</comment>
<protein>
    <recommendedName>
        <fullName evidence="6">CFEM domain-containing protein</fullName>
    </recommendedName>
</protein>
<comment type="subcellular location">
    <subcellularLocation>
        <location evidence="1">Secreted</location>
    </subcellularLocation>
</comment>
<evidence type="ECO:0000256" key="3">
    <source>
        <dbReference type="ARBA" id="ARBA00022729"/>
    </source>
</evidence>
<dbReference type="Proteomes" id="UP000886653">
    <property type="component" value="Unassembled WGS sequence"/>
</dbReference>
<feature type="signal peptide" evidence="5">
    <location>
        <begin position="1"/>
        <end position="20"/>
    </location>
</feature>
<dbReference type="AlphaFoldDB" id="A0A9P6TDY7"/>
<feature type="chain" id="PRO_5040163730" description="CFEM domain-containing protein" evidence="5">
    <location>
        <begin position="21"/>
        <end position="146"/>
    </location>
</feature>
<dbReference type="PROSITE" id="PS52012">
    <property type="entry name" value="CFEM"/>
    <property type="match status" value="1"/>
</dbReference>
<evidence type="ECO:0000259" key="6">
    <source>
        <dbReference type="PROSITE" id="PS52012"/>
    </source>
</evidence>
<proteinExistence type="predicted"/>
<dbReference type="SMART" id="SM00747">
    <property type="entry name" value="CFEM"/>
    <property type="match status" value="1"/>
</dbReference>
<evidence type="ECO:0000256" key="1">
    <source>
        <dbReference type="ARBA" id="ARBA00004613"/>
    </source>
</evidence>
<dbReference type="Pfam" id="PF05730">
    <property type="entry name" value="CFEM"/>
    <property type="match status" value="1"/>
</dbReference>
<evidence type="ECO:0000313" key="8">
    <source>
        <dbReference type="Proteomes" id="UP000886653"/>
    </source>
</evidence>
<evidence type="ECO:0000313" key="7">
    <source>
        <dbReference type="EMBL" id="KAG0148837.1"/>
    </source>
</evidence>
<keyword evidence="4" id="KW-1015">Disulfide bond</keyword>
<dbReference type="InterPro" id="IPR008427">
    <property type="entry name" value="Extracellular_membr_CFEM_dom"/>
</dbReference>